<evidence type="ECO:0000313" key="2">
    <source>
        <dbReference type="EMBL" id="MBP1046767.1"/>
    </source>
</evidence>
<dbReference type="Proteomes" id="UP000673375">
    <property type="component" value="Unassembled WGS sequence"/>
</dbReference>
<reference evidence="2 3" key="1">
    <citation type="submission" date="2020-12" db="EMBL/GenBank/DDBJ databases">
        <title>Vagococcus allomyrinae sp. nov. and Enterococcus lavae sp. nov., isolated from the larvae of Allomyrina dichotoma.</title>
        <authorList>
            <person name="Lee S.D."/>
        </authorList>
    </citation>
    <scope>NUCLEOTIDE SEQUENCE [LARGE SCALE GENOMIC DNA]</scope>
    <source>
        <strain evidence="2 3">BWM-S5</strain>
    </source>
</reference>
<evidence type="ECO:0000313" key="3">
    <source>
        <dbReference type="Proteomes" id="UP000673375"/>
    </source>
</evidence>
<dbReference type="RefSeq" id="WP_209557567.1">
    <property type="nucleotide sequence ID" value="NZ_JAEDXU010000005.1"/>
</dbReference>
<organism evidence="2 3">
    <name type="scientific">Enterococcus larvae</name>
    <dbReference type="NCBI Taxonomy" id="2794352"/>
    <lineage>
        <taxon>Bacteria</taxon>
        <taxon>Bacillati</taxon>
        <taxon>Bacillota</taxon>
        <taxon>Bacilli</taxon>
        <taxon>Lactobacillales</taxon>
        <taxon>Enterococcaceae</taxon>
        <taxon>Enterococcus</taxon>
    </lineage>
</organism>
<evidence type="ECO:0000259" key="1">
    <source>
        <dbReference type="Pfam" id="PF08906"/>
    </source>
</evidence>
<proteinExistence type="predicted"/>
<dbReference type="InterPro" id="IPR015002">
    <property type="entry name" value="T6SS_Tdi1_C"/>
</dbReference>
<sequence length="99" mass="11222">MWILEGEYKPFVLRLGGVEIELSSNSTDYGFVPLLPLGGIENVEHLDVVKLKEHVLINSQMFGKLDYNISFVDIDFTNGLLIVKHSNNTCKILGKRMKQ</sequence>
<gene>
    <name evidence="2" type="ORF">I6N96_10865</name>
</gene>
<dbReference type="EMBL" id="JAEDXU010000005">
    <property type="protein sequence ID" value="MBP1046767.1"/>
    <property type="molecule type" value="Genomic_DNA"/>
</dbReference>
<dbReference type="Pfam" id="PF08906">
    <property type="entry name" value="T6SS_Tdi1_C"/>
    <property type="match status" value="1"/>
</dbReference>
<keyword evidence="3" id="KW-1185">Reference proteome</keyword>
<accession>A0ABS4CKG1</accession>
<name>A0ABS4CKG1_9ENTE</name>
<feature type="domain" description="T6SS immunity protein Tdi1 C-terminal" evidence="1">
    <location>
        <begin position="29"/>
        <end position="61"/>
    </location>
</feature>
<protein>
    <submittedName>
        <fullName evidence="2">DUF1851 domain-containing protein</fullName>
    </submittedName>
</protein>
<comment type="caution">
    <text evidence="2">The sequence shown here is derived from an EMBL/GenBank/DDBJ whole genome shotgun (WGS) entry which is preliminary data.</text>
</comment>